<proteinExistence type="inferred from homology"/>
<sequence>MTAEYQKIPALVDPHVHLREPGATQKEDFETGTMAAIAGGYGIVLDMPNNPEPTVFPEALQRKIELAGNRIYCDVGFHFGATAQGVEYFEVVKDQVFGLKVYMNHTTGPLLIEDMRELRKIFSKSPREKPILVHAEGDTLKKAISLARQYEVGLHACHVSTERGIEAIRKAKEEGLRVTCEVTPHHLYFTEDDATALGPFGIMRPPLGSEIDRRALWKNLKEGVVDMIATDHAPHTIEEKLSDNPPFGVPGLETTLPLFLTSVADGQLTLDEVVRLTSTNPRKIFGLPKATEESYVLLDLEQKGIITSDNLKTKCGWTPFDGVRITGRIAEVVFEGATVYDGENIVGEPRGKVIFPS</sequence>
<dbReference type="Proteomes" id="UP000034932">
    <property type="component" value="Unassembled WGS sequence"/>
</dbReference>
<dbReference type="PROSITE" id="PS00483">
    <property type="entry name" value="DIHYDROOROTASE_2"/>
    <property type="match status" value="1"/>
</dbReference>
<evidence type="ECO:0000256" key="2">
    <source>
        <dbReference type="ARBA" id="ARBA00002368"/>
    </source>
</evidence>
<dbReference type="PANTHER" id="PTHR43668">
    <property type="entry name" value="ALLANTOINASE"/>
    <property type="match status" value="1"/>
</dbReference>
<dbReference type="Gene3D" id="3.20.20.140">
    <property type="entry name" value="Metal-dependent hydrolases"/>
    <property type="match status" value="1"/>
</dbReference>
<dbReference type="SUPFAM" id="SSF51556">
    <property type="entry name" value="Metallo-dependent hydrolases"/>
    <property type="match status" value="1"/>
</dbReference>
<dbReference type="GO" id="GO:0005737">
    <property type="term" value="C:cytoplasm"/>
    <property type="evidence" value="ECO:0007669"/>
    <property type="project" value="TreeGrafter"/>
</dbReference>
<dbReference type="InterPro" id="IPR011059">
    <property type="entry name" value="Metal-dep_hydrolase_composite"/>
</dbReference>
<comment type="function">
    <text evidence="2">Catalyzes the reversible cyclization of carbamoyl aspartate to dihydroorotate.</text>
</comment>
<dbReference type="EMBL" id="LBVW01000006">
    <property type="protein sequence ID" value="KKQ93897.1"/>
    <property type="molecule type" value="Genomic_DNA"/>
</dbReference>
<dbReference type="GO" id="GO:0006145">
    <property type="term" value="P:purine nucleobase catabolic process"/>
    <property type="evidence" value="ECO:0007669"/>
    <property type="project" value="TreeGrafter"/>
</dbReference>
<evidence type="ECO:0000313" key="7">
    <source>
        <dbReference type="EMBL" id="KKQ93897.1"/>
    </source>
</evidence>
<dbReference type="InterPro" id="IPR002195">
    <property type="entry name" value="Dihydroorotase_CS"/>
</dbReference>
<protein>
    <submittedName>
        <fullName evidence="7">CAD protein</fullName>
    </submittedName>
</protein>
<dbReference type="Pfam" id="PF01979">
    <property type="entry name" value="Amidohydro_1"/>
    <property type="match status" value="1"/>
</dbReference>
<feature type="domain" description="Amidohydrolase-related" evidence="6">
    <location>
        <begin position="8"/>
        <end position="288"/>
    </location>
</feature>
<evidence type="ECO:0000256" key="1">
    <source>
        <dbReference type="ARBA" id="ARBA00001947"/>
    </source>
</evidence>
<dbReference type="InterPro" id="IPR032466">
    <property type="entry name" value="Metal_Hydrolase"/>
</dbReference>
<dbReference type="FunFam" id="3.20.20.140:FF:000036">
    <property type="entry name" value="Carbamoyl-phosphate synthase large chain"/>
    <property type="match status" value="1"/>
</dbReference>
<keyword evidence="5" id="KW-0378">Hydrolase</keyword>
<reference evidence="7 8" key="1">
    <citation type="journal article" date="2015" name="Nature">
        <title>rRNA introns, odd ribosomes, and small enigmatic genomes across a large radiation of phyla.</title>
        <authorList>
            <person name="Brown C.T."/>
            <person name="Hug L.A."/>
            <person name="Thomas B.C."/>
            <person name="Sharon I."/>
            <person name="Castelle C.J."/>
            <person name="Singh A."/>
            <person name="Wilkins M.J."/>
            <person name="Williams K.H."/>
            <person name="Banfield J.F."/>
        </authorList>
    </citation>
    <scope>NUCLEOTIDE SEQUENCE [LARGE SCALE GENOMIC DNA]</scope>
</reference>
<comment type="similarity">
    <text evidence="3">Belongs to the metallo-dependent hydrolases superfamily. DHOase family. Class I DHOase subfamily.</text>
</comment>
<evidence type="ECO:0000256" key="3">
    <source>
        <dbReference type="ARBA" id="ARBA00010286"/>
    </source>
</evidence>
<keyword evidence="4" id="KW-0479">Metal-binding</keyword>
<organism evidence="7 8">
    <name type="scientific">Candidatus Woesebacteria bacterium GW2011_GWB1_39_10b</name>
    <dbReference type="NCBI Taxonomy" id="1618573"/>
    <lineage>
        <taxon>Bacteria</taxon>
        <taxon>Candidatus Woeseibacteriota</taxon>
    </lineage>
</organism>
<dbReference type="AlphaFoldDB" id="A0A0G0LS82"/>
<dbReference type="PROSITE" id="PS00482">
    <property type="entry name" value="DIHYDROOROTASE_1"/>
    <property type="match status" value="1"/>
</dbReference>
<gene>
    <name evidence="7" type="ORF">UT19_C0006G0025</name>
</gene>
<dbReference type="STRING" id="1618573.UT19_C0006G0025"/>
<evidence type="ECO:0000256" key="5">
    <source>
        <dbReference type="ARBA" id="ARBA00022801"/>
    </source>
</evidence>
<dbReference type="PANTHER" id="PTHR43668:SF2">
    <property type="entry name" value="ALLANTOINASE"/>
    <property type="match status" value="1"/>
</dbReference>
<comment type="cofactor">
    <cofactor evidence="1">
        <name>Zn(2+)</name>
        <dbReference type="ChEBI" id="CHEBI:29105"/>
    </cofactor>
</comment>
<dbReference type="PATRIC" id="fig|1618573.3.peg.478"/>
<evidence type="ECO:0000313" key="8">
    <source>
        <dbReference type="Proteomes" id="UP000034932"/>
    </source>
</evidence>
<dbReference type="InterPro" id="IPR050138">
    <property type="entry name" value="DHOase/Allantoinase_Hydrolase"/>
</dbReference>
<dbReference type="GO" id="GO:0004038">
    <property type="term" value="F:allantoinase activity"/>
    <property type="evidence" value="ECO:0007669"/>
    <property type="project" value="TreeGrafter"/>
</dbReference>
<evidence type="ECO:0000259" key="6">
    <source>
        <dbReference type="Pfam" id="PF01979"/>
    </source>
</evidence>
<accession>A0A0G0LS82</accession>
<dbReference type="GO" id="GO:0046872">
    <property type="term" value="F:metal ion binding"/>
    <property type="evidence" value="ECO:0007669"/>
    <property type="project" value="UniProtKB-KW"/>
</dbReference>
<dbReference type="SUPFAM" id="SSF51338">
    <property type="entry name" value="Composite domain of metallo-dependent hydrolases"/>
    <property type="match status" value="1"/>
</dbReference>
<dbReference type="InterPro" id="IPR006680">
    <property type="entry name" value="Amidohydro-rel"/>
</dbReference>
<evidence type="ECO:0000256" key="4">
    <source>
        <dbReference type="ARBA" id="ARBA00022723"/>
    </source>
</evidence>
<name>A0A0G0LS82_9BACT</name>
<comment type="caution">
    <text evidence="7">The sequence shown here is derived from an EMBL/GenBank/DDBJ whole genome shotgun (WGS) entry which is preliminary data.</text>
</comment>